<dbReference type="Pfam" id="PF14811">
    <property type="entry name" value="TPD"/>
    <property type="match status" value="1"/>
</dbReference>
<dbReference type="EMBL" id="MT143562">
    <property type="protein sequence ID" value="QJA98209.1"/>
    <property type="molecule type" value="Genomic_DNA"/>
</dbReference>
<organism evidence="1">
    <name type="scientific">viral metagenome</name>
    <dbReference type="NCBI Taxonomy" id="1070528"/>
    <lineage>
        <taxon>unclassified sequences</taxon>
        <taxon>metagenomes</taxon>
        <taxon>organismal metagenomes</taxon>
    </lineage>
</organism>
<dbReference type="AlphaFoldDB" id="A0A6M3LVY8"/>
<proteinExistence type="predicted"/>
<evidence type="ECO:0000313" key="1">
    <source>
        <dbReference type="EMBL" id="QJA98209.1"/>
    </source>
</evidence>
<dbReference type="InterPro" id="IPR029404">
    <property type="entry name" value="CDIN1"/>
</dbReference>
<gene>
    <name evidence="1" type="ORF">MM171A02116_0001</name>
</gene>
<reference evidence="1" key="1">
    <citation type="submission" date="2020-03" db="EMBL/GenBank/DDBJ databases">
        <title>The deep terrestrial virosphere.</title>
        <authorList>
            <person name="Holmfeldt K."/>
            <person name="Nilsson E."/>
            <person name="Simone D."/>
            <person name="Lopez-Fernandez M."/>
            <person name="Wu X."/>
            <person name="de Brujin I."/>
            <person name="Lundin D."/>
            <person name="Andersson A."/>
            <person name="Bertilsson S."/>
            <person name="Dopson M."/>
        </authorList>
    </citation>
    <scope>NUCLEOTIDE SEQUENCE</scope>
    <source>
        <strain evidence="1">MM171A02116</strain>
    </source>
</reference>
<accession>A0A6M3LVY8</accession>
<name>A0A6M3LVY8_9ZZZZ</name>
<sequence length="250" mass="29172">MRATRRKPDQILADAEKEIEFLNRGKLLDEIAEEMGLTYTQVNRDLNKHYPDRAFFDILKQNGRNRKRVTIRDIRHAEELKKILPLKTVAYITGFSWHRLSSLGPNKTMMQNTRLLAQVGEWLLASYLKEVKPSPEWKVLCCINGTPYAPDFHNNEEWWDSKAYNPNPSSFLAHYEGQLQNYMNVIPKGSVLYWYGFSDKVRKLGEERGISLISGKDLLNSDISTNLRNKIERYLDGDFINLAKEWYGIL</sequence>
<protein>
    <submittedName>
        <fullName evidence="1">Uncharacterized protein</fullName>
    </submittedName>
</protein>